<evidence type="ECO:0000256" key="1">
    <source>
        <dbReference type="SAM" id="Phobius"/>
    </source>
</evidence>
<keyword evidence="1" id="KW-0472">Membrane</keyword>
<dbReference type="RefSeq" id="WP_203752085.1">
    <property type="nucleotide sequence ID" value="NZ_BONF01000034.1"/>
</dbReference>
<keyword evidence="1" id="KW-0812">Transmembrane</keyword>
<feature type="transmembrane region" description="Helical" evidence="1">
    <location>
        <begin position="12"/>
        <end position="31"/>
    </location>
</feature>
<proteinExistence type="predicted"/>
<gene>
    <name evidence="2" type="ORF">Cba03nite_55240</name>
</gene>
<evidence type="ECO:0000313" key="3">
    <source>
        <dbReference type="Proteomes" id="UP000601223"/>
    </source>
</evidence>
<comment type="caution">
    <text evidence="2">The sequence shown here is derived from an EMBL/GenBank/DDBJ whole genome shotgun (WGS) entry which is preliminary data.</text>
</comment>
<organism evidence="2 3">
    <name type="scientific">Catellatospora bangladeshensis</name>
    <dbReference type="NCBI Taxonomy" id="310355"/>
    <lineage>
        <taxon>Bacteria</taxon>
        <taxon>Bacillati</taxon>
        <taxon>Actinomycetota</taxon>
        <taxon>Actinomycetes</taxon>
        <taxon>Micromonosporales</taxon>
        <taxon>Micromonosporaceae</taxon>
        <taxon>Catellatospora</taxon>
    </lineage>
</organism>
<dbReference type="InterPro" id="IPR025329">
    <property type="entry name" value="DUF4235"/>
</dbReference>
<keyword evidence="1" id="KW-1133">Transmembrane helix</keyword>
<protein>
    <submittedName>
        <fullName evidence="2">Membrane protein</fullName>
    </submittedName>
</protein>
<keyword evidence="3" id="KW-1185">Reference proteome</keyword>
<accession>A0A8J3NK90</accession>
<dbReference type="Pfam" id="PF14019">
    <property type="entry name" value="DUF4235"/>
    <property type="match status" value="1"/>
</dbReference>
<reference evidence="2 3" key="1">
    <citation type="submission" date="2021-01" db="EMBL/GenBank/DDBJ databases">
        <title>Whole genome shotgun sequence of Catellatospora bangladeshensis NBRC 107357.</title>
        <authorList>
            <person name="Komaki H."/>
            <person name="Tamura T."/>
        </authorList>
    </citation>
    <scope>NUCLEOTIDE SEQUENCE [LARGE SCALE GENOMIC DNA]</scope>
    <source>
        <strain evidence="2 3">NBRC 107357</strain>
    </source>
</reference>
<sequence length="88" mass="9028">MNKQTVMYKPIGIVGGVLAGAIAGAAFKQVWRVASGSREAPHATDRTKGMAEILVAAAVQGAIFGLVKAAVDRGGAHAVKSLTGRWPD</sequence>
<feature type="transmembrane region" description="Helical" evidence="1">
    <location>
        <begin position="51"/>
        <end position="71"/>
    </location>
</feature>
<name>A0A8J3NK90_9ACTN</name>
<dbReference type="EMBL" id="BONF01000034">
    <property type="protein sequence ID" value="GIF84175.1"/>
    <property type="molecule type" value="Genomic_DNA"/>
</dbReference>
<dbReference type="Proteomes" id="UP000601223">
    <property type="component" value="Unassembled WGS sequence"/>
</dbReference>
<evidence type="ECO:0000313" key="2">
    <source>
        <dbReference type="EMBL" id="GIF84175.1"/>
    </source>
</evidence>
<dbReference type="AlphaFoldDB" id="A0A8J3NK90"/>